<dbReference type="InterPro" id="IPR020825">
    <property type="entry name" value="Phe-tRNA_synthase-like_B3/B4"/>
</dbReference>
<evidence type="ECO:0000256" key="14">
    <source>
        <dbReference type="ARBA" id="ARBA00049255"/>
    </source>
</evidence>
<comment type="caution">
    <text evidence="15">Lacks conserved residue(s) required for the propagation of feature annotation.</text>
</comment>
<keyword evidence="6 15" id="KW-0436">Ligase</keyword>
<evidence type="ECO:0000259" key="18">
    <source>
        <dbReference type="PROSITE" id="PS51447"/>
    </source>
</evidence>
<keyword evidence="13 15" id="KW-0030">Aminoacyl-tRNA synthetase</keyword>
<dbReference type="Gene3D" id="3.50.40.10">
    <property type="entry name" value="Phenylalanyl-trna Synthetase, Chain B, domain 3"/>
    <property type="match status" value="1"/>
</dbReference>
<dbReference type="FunFam" id="3.30.70.380:FF:000001">
    <property type="entry name" value="Phenylalanine--tRNA ligase beta subunit"/>
    <property type="match status" value="1"/>
</dbReference>
<dbReference type="PANTHER" id="PTHR10947">
    <property type="entry name" value="PHENYLALANYL-TRNA SYNTHETASE BETA CHAIN AND LEUCINE-RICH REPEAT-CONTAINING PROTEIN 47"/>
    <property type="match status" value="1"/>
</dbReference>
<dbReference type="AlphaFoldDB" id="A0A1E5Q8Q3"/>
<dbReference type="SMART" id="SM00874">
    <property type="entry name" value="B5"/>
    <property type="match status" value="1"/>
</dbReference>
<dbReference type="InterPro" id="IPR005146">
    <property type="entry name" value="B3/B4_tRNA-bd"/>
</dbReference>
<protein>
    <recommendedName>
        <fullName evidence="15">Phenylalanine--tRNA ligase beta subunit</fullName>
        <ecNumber evidence="15">6.1.1.20</ecNumber>
    </recommendedName>
    <alternativeName>
        <fullName evidence="15">Phenylalanyl-tRNA synthetase beta subunit</fullName>
        <shortName evidence="15">PheRS</shortName>
    </alternativeName>
</protein>
<organism evidence="20 21">
    <name type="scientific">Magnetovibrio blakemorei</name>
    <dbReference type="NCBI Taxonomy" id="28181"/>
    <lineage>
        <taxon>Bacteria</taxon>
        <taxon>Pseudomonadati</taxon>
        <taxon>Pseudomonadota</taxon>
        <taxon>Alphaproteobacteria</taxon>
        <taxon>Rhodospirillales</taxon>
        <taxon>Magnetovibrionaceae</taxon>
        <taxon>Magnetovibrio</taxon>
    </lineage>
</organism>
<dbReference type="CDD" id="cd02796">
    <property type="entry name" value="tRNA_bind_bactPheRS"/>
    <property type="match status" value="1"/>
</dbReference>
<dbReference type="OrthoDB" id="9805455at2"/>
<dbReference type="HAMAP" id="MF_00283">
    <property type="entry name" value="Phe_tRNA_synth_beta1"/>
    <property type="match status" value="1"/>
</dbReference>
<dbReference type="GO" id="GO:0009328">
    <property type="term" value="C:phenylalanine-tRNA ligase complex"/>
    <property type="evidence" value="ECO:0007669"/>
    <property type="project" value="TreeGrafter"/>
</dbReference>
<feature type="binding site" evidence="15">
    <location>
        <position position="465"/>
    </location>
    <ligand>
        <name>Mg(2+)</name>
        <dbReference type="ChEBI" id="CHEBI:18420"/>
        <note>shared with alpha subunit</note>
    </ligand>
</feature>
<dbReference type="SUPFAM" id="SSF46955">
    <property type="entry name" value="Putative DNA-binding domain"/>
    <property type="match status" value="1"/>
</dbReference>
<dbReference type="InterPro" id="IPR009061">
    <property type="entry name" value="DNA-bd_dom_put_sf"/>
</dbReference>
<feature type="binding site" evidence="15">
    <location>
        <position position="464"/>
    </location>
    <ligand>
        <name>Mg(2+)</name>
        <dbReference type="ChEBI" id="CHEBI:18420"/>
        <note>shared with alpha subunit</note>
    </ligand>
</feature>
<dbReference type="PANTHER" id="PTHR10947:SF0">
    <property type="entry name" value="PHENYLALANINE--TRNA LIGASE BETA SUBUNIT"/>
    <property type="match status" value="1"/>
</dbReference>
<dbReference type="InterPro" id="IPR005147">
    <property type="entry name" value="tRNA_synthase_B5-dom"/>
</dbReference>
<dbReference type="InterPro" id="IPR045864">
    <property type="entry name" value="aa-tRNA-synth_II/BPL/LPL"/>
</dbReference>
<dbReference type="GO" id="GO:0000049">
    <property type="term" value="F:tRNA binding"/>
    <property type="evidence" value="ECO:0007669"/>
    <property type="project" value="UniProtKB-UniRule"/>
</dbReference>
<dbReference type="SUPFAM" id="SSF54991">
    <property type="entry name" value="Anticodon-binding domain of PheRS"/>
    <property type="match status" value="1"/>
</dbReference>
<accession>A0A1E5Q8Q3</accession>
<dbReference type="InterPro" id="IPR036690">
    <property type="entry name" value="Fdx_antiC-bd_sf"/>
</dbReference>
<dbReference type="Pfam" id="PF03483">
    <property type="entry name" value="B3_4"/>
    <property type="match status" value="1"/>
</dbReference>
<comment type="subcellular location">
    <subcellularLocation>
        <location evidence="1 15">Cytoplasm</location>
    </subcellularLocation>
</comment>
<feature type="domain" description="B5" evidence="19">
    <location>
        <begin position="402"/>
        <end position="477"/>
    </location>
</feature>
<dbReference type="Gene3D" id="2.40.50.140">
    <property type="entry name" value="Nucleic acid-binding proteins"/>
    <property type="match status" value="1"/>
</dbReference>
<evidence type="ECO:0000256" key="4">
    <source>
        <dbReference type="ARBA" id="ARBA00022490"/>
    </source>
</evidence>
<dbReference type="RefSeq" id="WP_069957629.1">
    <property type="nucleotide sequence ID" value="NZ_MCGG01000020.1"/>
</dbReference>
<keyword evidence="12 15" id="KW-0648">Protein biosynthesis</keyword>
<dbReference type="InterPro" id="IPR045060">
    <property type="entry name" value="Phe-tRNA-ligase_IIc_bsu"/>
</dbReference>
<dbReference type="Proteomes" id="UP000095347">
    <property type="component" value="Unassembled WGS sequence"/>
</dbReference>
<comment type="subunit">
    <text evidence="3 15">Tetramer of two alpha and two beta subunits.</text>
</comment>
<dbReference type="EC" id="6.1.1.20" evidence="15"/>
<dbReference type="InterPro" id="IPR005121">
    <property type="entry name" value="Fdx_antiC-bd"/>
</dbReference>
<evidence type="ECO:0000256" key="7">
    <source>
        <dbReference type="ARBA" id="ARBA00022723"/>
    </source>
</evidence>
<dbReference type="SMART" id="SM00896">
    <property type="entry name" value="FDX-ACB"/>
    <property type="match status" value="1"/>
</dbReference>
<feature type="binding site" evidence="15">
    <location>
        <position position="455"/>
    </location>
    <ligand>
        <name>Mg(2+)</name>
        <dbReference type="ChEBI" id="CHEBI:18420"/>
        <note>shared with alpha subunit</note>
    </ligand>
</feature>
<dbReference type="SUPFAM" id="SSF56037">
    <property type="entry name" value="PheT/TilS domain"/>
    <property type="match status" value="1"/>
</dbReference>
<dbReference type="NCBIfam" id="TIGR00472">
    <property type="entry name" value="pheT_bact"/>
    <property type="match status" value="1"/>
</dbReference>
<evidence type="ECO:0000256" key="9">
    <source>
        <dbReference type="ARBA" id="ARBA00022840"/>
    </source>
</evidence>
<evidence type="ECO:0000256" key="15">
    <source>
        <dbReference type="HAMAP-Rule" id="MF_00283"/>
    </source>
</evidence>
<feature type="domain" description="FDX-ACB" evidence="18">
    <location>
        <begin position="713"/>
        <end position="806"/>
    </location>
</feature>
<dbReference type="PROSITE" id="PS51447">
    <property type="entry name" value="FDX_ACB"/>
    <property type="match status" value="1"/>
</dbReference>
<evidence type="ECO:0000256" key="13">
    <source>
        <dbReference type="ARBA" id="ARBA00023146"/>
    </source>
</evidence>
<evidence type="ECO:0000256" key="6">
    <source>
        <dbReference type="ARBA" id="ARBA00022598"/>
    </source>
</evidence>
<dbReference type="InterPro" id="IPR012340">
    <property type="entry name" value="NA-bd_OB-fold"/>
</dbReference>
<comment type="catalytic activity">
    <reaction evidence="14 15">
        <text>tRNA(Phe) + L-phenylalanine + ATP = L-phenylalanyl-tRNA(Phe) + AMP + diphosphate + H(+)</text>
        <dbReference type="Rhea" id="RHEA:19413"/>
        <dbReference type="Rhea" id="RHEA-COMP:9668"/>
        <dbReference type="Rhea" id="RHEA-COMP:9699"/>
        <dbReference type="ChEBI" id="CHEBI:15378"/>
        <dbReference type="ChEBI" id="CHEBI:30616"/>
        <dbReference type="ChEBI" id="CHEBI:33019"/>
        <dbReference type="ChEBI" id="CHEBI:58095"/>
        <dbReference type="ChEBI" id="CHEBI:78442"/>
        <dbReference type="ChEBI" id="CHEBI:78531"/>
        <dbReference type="ChEBI" id="CHEBI:456215"/>
        <dbReference type="EC" id="6.1.1.20"/>
    </reaction>
</comment>
<dbReference type="EMBL" id="MCGG01000020">
    <property type="protein sequence ID" value="OEJ67769.1"/>
    <property type="molecule type" value="Genomic_DNA"/>
</dbReference>
<evidence type="ECO:0000259" key="19">
    <source>
        <dbReference type="PROSITE" id="PS51483"/>
    </source>
</evidence>
<sequence>MKFTLSWLKDHLDTDATLQQVSERLTMLGLEVEGIEERSKGLEDFVVGEVLEAEKHPDADKLQILKVNNGSEILQVVCGAPNARKGLKGVFGASGMYVPGLDVTLKAATIRGVDSNGMMLSEREMGLSDAHTGIVELDESAPVGAAAVDVMGLSDPVIEIAITPNRGDCLGVRGIARDLAASGLGTLKAHGIQAIAGVFDSPIDVKLDFPEDAISACSQFVGRYVRGVKNGPSPKWMQDRLLAIGLRPISALVDITNYSTIDLGRPLHVFDADKVSGNISARLARNGETLLALDGKDYTLDDQMCVIADDQKAEGIAGVMGGEESGCTESTVNVFIESALFDPVRTAATGRKLNLMSDARYRFERGVDNDFAVDGCENATRLVMELCGGEPSKIIVAGDGPNWRKTIAFRPSRVAGLTGVQVDETEMERILTVLGFTVAKSTDSWNVEAPAWRGDMVGEACVVEEIVRVNGYHNIPHVSMERLDALPHPAINPAMRRRRTVRRTLASRGLIEAVTYSFLPSAHADLFAPVGGVPDGLRLTNPISAELDVMRPNLLPNLIAAIGRNAAHGLDDGALFEVGPQFAGDAATDQSLVAAGVRAGQAVGRNWASPARQVDAFDAKADAIAALQAAGAPTDNLQVFAAEEGGPNWYHPGRSGTLRLGPKTVLASFGEVHPGTLKKMGVKGPLVAFEVFLDNLPKLKDKKSQARPLVKLSAFHSVERDFAFVVDAGVEVAHIVRAAYGADKTLISDVQLFDVYQGQGVAEGKKSVAIQVTLQPFDKTMTDEEIEAIAQKLVSNVEKATGGELRG</sequence>
<evidence type="ECO:0000256" key="8">
    <source>
        <dbReference type="ARBA" id="ARBA00022741"/>
    </source>
</evidence>
<dbReference type="SMART" id="SM00873">
    <property type="entry name" value="B3_4"/>
    <property type="match status" value="1"/>
</dbReference>
<dbReference type="Gene3D" id="3.30.930.10">
    <property type="entry name" value="Bira Bifunctional Protein, Domain 2"/>
    <property type="match status" value="1"/>
</dbReference>
<dbReference type="InterPro" id="IPR004532">
    <property type="entry name" value="Phe-tRNA-ligase_IIc_bsu_bact"/>
</dbReference>
<keyword evidence="11 16" id="KW-0694">RNA-binding</keyword>
<dbReference type="SUPFAM" id="SSF50249">
    <property type="entry name" value="Nucleic acid-binding proteins"/>
    <property type="match status" value="1"/>
</dbReference>
<evidence type="ECO:0000259" key="17">
    <source>
        <dbReference type="PROSITE" id="PS50886"/>
    </source>
</evidence>
<keyword evidence="21" id="KW-1185">Reference proteome</keyword>
<evidence type="ECO:0000313" key="20">
    <source>
        <dbReference type="EMBL" id="OEJ67769.1"/>
    </source>
</evidence>
<comment type="caution">
    <text evidence="20">The sequence shown here is derived from an EMBL/GenBank/DDBJ whole genome shotgun (WGS) entry which is preliminary data.</text>
</comment>
<evidence type="ECO:0000256" key="16">
    <source>
        <dbReference type="PROSITE-ProRule" id="PRU00209"/>
    </source>
</evidence>
<proteinExistence type="inferred from homology"/>
<gene>
    <name evidence="15" type="primary">pheT</name>
    <name evidence="20" type="ORF">BEN30_08565</name>
</gene>
<dbReference type="InterPro" id="IPR033714">
    <property type="entry name" value="tRNA_bind_bactPheRS"/>
</dbReference>
<feature type="domain" description="TRNA-binding" evidence="17">
    <location>
        <begin position="39"/>
        <end position="148"/>
    </location>
</feature>
<evidence type="ECO:0000313" key="21">
    <source>
        <dbReference type="Proteomes" id="UP000095347"/>
    </source>
</evidence>
<dbReference type="Pfam" id="PF17759">
    <property type="entry name" value="tRNA_synthFbeta"/>
    <property type="match status" value="1"/>
</dbReference>
<comment type="similarity">
    <text evidence="2 15">Belongs to the phenylalanyl-tRNA synthetase beta subunit family. Type 1 subfamily.</text>
</comment>
<evidence type="ECO:0000256" key="3">
    <source>
        <dbReference type="ARBA" id="ARBA00011209"/>
    </source>
</evidence>
<dbReference type="GO" id="GO:0004826">
    <property type="term" value="F:phenylalanine-tRNA ligase activity"/>
    <property type="evidence" value="ECO:0007669"/>
    <property type="project" value="UniProtKB-UniRule"/>
</dbReference>
<name>A0A1E5Q8Q3_9PROT</name>
<keyword evidence="10 15" id="KW-0460">Magnesium</keyword>
<dbReference type="STRING" id="28181.BEN30_08565"/>
<evidence type="ECO:0000256" key="11">
    <source>
        <dbReference type="ARBA" id="ARBA00022884"/>
    </source>
</evidence>
<dbReference type="Gene3D" id="3.30.56.10">
    <property type="match status" value="2"/>
</dbReference>
<comment type="cofactor">
    <cofactor evidence="15">
        <name>Mg(2+)</name>
        <dbReference type="ChEBI" id="CHEBI:18420"/>
    </cofactor>
    <text evidence="15">Binds 2 magnesium ions per tetramer.</text>
</comment>
<evidence type="ECO:0000256" key="12">
    <source>
        <dbReference type="ARBA" id="ARBA00022917"/>
    </source>
</evidence>
<dbReference type="GO" id="GO:0006432">
    <property type="term" value="P:phenylalanyl-tRNA aminoacylation"/>
    <property type="evidence" value="ECO:0007669"/>
    <property type="project" value="UniProtKB-UniRule"/>
</dbReference>
<evidence type="ECO:0000256" key="1">
    <source>
        <dbReference type="ARBA" id="ARBA00004496"/>
    </source>
</evidence>
<dbReference type="Pfam" id="PF03484">
    <property type="entry name" value="B5"/>
    <property type="match status" value="1"/>
</dbReference>
<evidence type="ECO:0000256" key="10">
    <source>
        <dbReference type="ARBA" id="ARBA00022842"/>
    </source>
</evidence>
<dbReference type="InterPro" id="IPR041616">
    <property type="entry name" value="PheRS_beta_core"/>
</dbReference>
<dbReference type="Gene3D" id="3.30.70.380">
    <property type="entry name" value="Ferrodoxin-fold anticodon-binding domain"/>
    <property type="match status" value="1"/>
</dbReference>
<dbReference type="GO" id="GO:0000287">
    <property type="term" value="F:magnesium ion binding"/>
    <property type="evidence" value="ECO:0007669"/>
    <property type="project" value="UniProtKB-UniRule"/>
</dbReference>
<dbReference type="PROSITE" id="PS50886">
    <property type="entry name" value="TRBD"/>
    <property type="match status" value="1"/>
</dbReference>
<dbReference type="GO" id="GO:0005524">
    <property type="term" value="F:ATP binding"/>
    <property type="evidence" value="ECO:0007669"/>
    <property type="project" value="UniProtKB-UniRule"/>
</dbReference>
<dbReference type="SUPFAM" id="SSF55681">
    <property type="entry name" value="Class II aaRS and biotin synthetases"/>
    <property type="match status" value="1"/>
</dbReference>
<dbReference type="CDD" id="cd00769">
    <property type="entry name" value="PheRS_beta_core"/>
    <property type="match status" value="1"/>
</dbReference>
<dbReference type="InterPro" id="IPR002547">
    <property type="entry name" value="tRNA-bd_dom"/>
</dbReference>
<dbReference type="Pfam" id="PF01588">
    <property type="entry name" value="tRNA_bind"/>
    <property type="match status" value="1"/>
</dbReference>
<keyword evidence="9 15" id="KW-0067">ATP-binding</keyword>
<keyword evidence="8 15" id="KW-0547">Nucleotide-binding</keyword>
<keyword evidence="5 16" id="KW-0820">tRNA-binding</keyword>
<dbReference type="PROSITE" id="PS51483">
    <property type="entry name" value="B5"/>
    <property type="match status" value="1"/>
</dbReference>
<dbReference type="NCBIfam" id="NF045760">
    <property type="entry name" value="YtpR"/>
    <property type="match status" value="1"/>
</dbReference>
<keyword evidence="4 15" id="KW-0963">Cytoplasm</keyword>
<dbReference type="Pfam" id="PF03147">
    <property type="entry name" value="FDX-ACB"/>
    <property type="match status" value="1"/>
</dbReference>
<keyword evidence="7 15" id="KW-0479">Metal-binding</keyword>
<evidence type="ECO:0000256" key="2">
    <source>
        <dbReference type="ARBA" id="ARBA00008653"/>
    </source>
</evidence>
<reference evidence="21" key="1">
    <citation type="submission" date="2016-07" db="EMBL/GenBank/DDBJ databases">
        <authorList>
            <person name="Florea S."/>
            <person name="Webb J.S."/>
            <person name="Jaromczyk J."/>
            <person name="Schardl C.L."/>
        </authorList>
    </citation>
    <scope>NUCLEOTIDE SEQUENCE [LARGE SCALE GENOMIC DNA]</scope>
    <source>
        <strain evidence="21">MV-1</strain>
    </source>
</reference>
<evidence type="ECO:0000256" key="5">
    <source>
        <dbReference type="ARBA" id="ARBA00022555"/>
    </source>
</evidence>